<dbReference type="Proteomes" id="UP001596096">
    <property type="component" value="Unassembled WGS sequence"/>
</dbReference>
<comment type="caution">
    <text evidence="1">The sequence shown here is derived from an EMBL/GenBank/DDBJ whole genome shotgun (WGS) entry which is preliminary data.</text>
</comment>
<proteinExistence type="predicted"/>
<accession>A0ABW1CC06</accession>
<keyword evidence="2" id="KW-1185">Reference proteome</keyword>
<organism evidence="1 2">
    <name type="scientific">Nonomuraea harbinensis</name>
    <dbReference type="NCBI Taxonomy" id="1286938"/>
    <lineage>
        <taxon>Bacteria</taxon>
        <taxon>Bacillati</taxon>
        <taxon>Actinomycetota</taxon>
        <taxon>Actinomycetes</taxon>
        <taxon>Streptosporangiales</taxon>
        <taxon>Streptosporangiaceae</taxon>
        <taxon>Nonomuraea</taxon>
    </lineage>
</organism>
<evidence type="ECO:0000313" key="2">
    <source>
        <dbReference type="Proteomes" id="UP001596096"/>
    </source>
</evidence>
<sequence>MAVRTRLLRPGAVTKGYSAVDVVAEPDAMLVIFRWRRDPNVYAIKVEFPAASKSPWTGLLASSIDGWATDVEYLLAEELDTRLVRRSRRTVREGYVLLDTRDAPGPWPAGFFISLVLCGDDVVLLLRQLKDDWESACAIRRSPPASVLPHAAKPGRWLAEAGMDVTVPRQLIVGARLACWLQAYVDNARGRPFVGHAVASWQDKRHTIARLDVVHVQPGIPSEVREALVRVAVREVAEAGALRVVTAIDDPELRGLSFRPRTMAALCSTPGSAEPQIGCLRPSD</sequence>
<dbReference type="RefSeq" id="WP_219552485.1">
    <property type="nucleotide sequence ID" value="NZ_JAHKRN010000097.1"/>
</dbReference>
<evidence type="ECO:0000313" key="1">
    <source>
        <dbReference type="EMBL" id="MFC5822138.1"/>
    </source>
</evidence>
<evidence type="ECO:0008006" key="3">
    <source>
        <dbReference type="Google" id="ProtNLM"/>
    </source>
</evidence>
<name>A0ABW1CC06_9ACTN</name>
<reference evidence="2" key="1">
    <citation type="journal article" date="2019" name="Int. J. Syst. Evol. Microbiol.">
        <title>The Global Catalogue of Microorganisms (GCM) 10K type strain sequencing project: providing services to taxonomists for standard genome sequencing and annotation.</title>
        <authorList>
            <consortium name="The Broad Institute Genomics Platform"/>
            <consortium name="The Broad Institute Genome Sequencing Center for Infectious Disease"/>
            <person name="Wu L."/>
            <person name="Ma J."/>
        </authorList>
    </citation>
    <scope>NUCLEOTIDE SEQUENCE [LARGE SCALE GENOMIC DNA]</scope>
    <source>
        <strain evidence="2">CGMCC 4.7106</strain>
    </source>
</reference>
<gene>
    <name evidence="1" type="ORF">ACFPUY_44260</name>
</gene>
<protein>
    <recommendedName>
        <fullName evidence="3">GNAT family N-acetyltransferase</fullName>
    </recommendedName>
</protein>
<dbReference type="EMBL" id="JBHSNW010000051">
    <property type="protein sequence ID" value="MFC5822138.1"/>
    <property type="molecule type" value="Genomic_DNA"/>
</dbReference>